<accession>A0A2S6BSD8</accession>
<evidence type="ECO:0000259" key="1">
    <source>
        <dbReference type="PROSITE" id="PS50181"/>
    </source>
</evidence>
<dbReference type="EMBL" id="PNEN01001786">
    <property type="protein sequence ID" value="PPJ50385.1"/>
    <property type="molecule type" value="Genomic_DNA"/>
</dbReference>
<name>A0A2S6BSD8_9PEZI</name>
<dbReference type="CDD" id="cd09917">
    <property type="entry name" value="F-box_SF"/>
    <property type="match status" value="1"/>
</dbReference>
<dbReference type="InterPro" id="IPR036047">
    <property type="entry name" value="F-box-like_dom_sf"/>
</dbReference>
<feature type="domain" description="F-box" evidence="1">
    <location>
        <begin position="47"/>
        <end position="97"/>
    </location>
</feature>
<keyword evidence="3" id="KW-1185">Reference proteome</keyword>
<organism evidence="2 3">
    <name type="scientific">Cercospora berteroae</name>
    <dbReference type="NCBI Taxonomy" id="357750"/>
    <lineage>
        <taxon>Eukaryota</taxon>
        <taxon>Fungi</taxon>
        <taxon>Dikarya</taxon>
        <taxon>Ascomycota</taxon>
        <taxon>Pezizomycotina</taxon>
        <taxon>Dothideomycetes</taxon>
        <taxon>Dothideomycetidae</taxon>
        <taxon>Mycosphaerellales</taxon>
        <taxon>Mycosphaerellaceae</taxon>
        <taxon>Cercospora</taxon>
    </lineage>
</organism>
<dbReference type="Gene3D" id="1.20.1280.50">
    <property type="match status" value="1"/>
</dbReference>
<comment type="caution">
    <text evidence="2">The sequence shown here is derived from an EMBL/GenBank/DDBJ whole genome shotgun (WGS) entry which is preliminary data.</text>
</comment>
<reference evidence="3" key="1">
    <citation type="journal article" date="2017" name="bioRxiv">
        <title>Conservation of a gene cluster reveals novel cercosporin biosynthetic mechanisms and extends production to the genus Colletotrichum.</title>
        <authorList>
            <person name="de Jonge R."/>
            <person name="Ebert M.K."/>
            <person name="Huitt-Roehl C.R."/>
            <person name="Pal P."/>
            <person name="Suttle J.C."/>
            <person name="Spanner R.E."/>
            <person name="Neubauer J.D."/>
            <person name="Jurick W.M.II."/>
            <person name="Stott K.A."/>
            <person name="Secor G.A."/>
            <person name="Thomma B.P.H.J."/>
            <person name="Van de Peer Y."/>
            <person name="Townsend C.A."/>
            <person name="Bolton M.D."/>
        </authorList>
    </citation>
    <scope>NUCLEOTIDE SEQUENCE [LARGE SCALE GENOMIC DNA]</scope>
    <source>
        <strain evidence="3">CBS538.71</strain>
    </source>
</reference>
<evidence type="ECO:0000313" key="3">
    <source>
        <dbReference type="Proteomes" id="UP000237631"/>
    </source>
</evidence>
<gene>
    <name evidence="2" type="ORF">CBER1_06963</name>
</gene>
<protein>
    <recommendedName>
        <fullName evidence="1">F-box domain-containing protein</fullName>
    </recommendedName>
</protein>
<dbReference type="SMART" id="SM00256">
    <property type="entry name" value="FBOX"/>
    <property type="match status" value="1"/>
</dbReference>
<dbReference type="InterPro" id="IPR001810">
    <property type="entry name" value="F-box_dom"/>
</dbReference>
<sequence>MDSITRNVWDVLPFSKNPGGQPSVCQTCGQAGHTEDHHAEIPDPGATTTIQTLPPELLLNVLSNLPAREIQRCRAVSREFRELIDTPENDAALLRTVQKRYDGLADTQYFTGTPKEPSFLKFLFTYLARRGVWRSTEHTMQNIETAVAFYAASASPAIWPLVHGQHYTMNGMHNDAPLHLFEWLKSVGAALVQAYVDTNMPYLTTTPDGWTPILYDVTTIDRFLAVVDSTEACHDWKAEAEQWGLTSLGREQIRQFYLDIKARKEPKVPSQPPSASKLIDRNGLLHIPQSGDACLEIPKLAITAVHHWRSELSDILGVALPELGVGGAYCIRSTWAAMALFKAKKGEPLMTWEQAAVLDELYVF</sequence>
<dbReference type="OrthoDB" id="2751409at2759"/>
<proteinExistence type="predicted"/>
<evidence type="ECO:0000313" key="2">
    <source>
        <dbReference type="EMBL" id="PPJ50385.1"/>
    </source>
</evidence>
<dbReference type="SUPFAM" id="SSF81383">
    <property type="entry name" value="F-box domain"/>
    <property type="match status" value="1"/>
</dbReference>
<dbReference type="Proteomes" id="UP000237631">
    <property type="component" value="Unassembled WGS sequence"/>
</dbReference>
<dbReference type="Pfam" id="PF00646">
    <property type="entry name" value="F-box"/>
    <property type="match status" value="1"/>
</dbReference>
<dbReference type="PROSITE" id="PS50181">
    <property type="entry name" value="FBOX"/>
    <property type="match status" value="1"/>
</dbReference>
<dbReference type="AlphaFoldDB" id="A0A2S6BSD8"/>